<dbReference type="Proteomes" id="UP000009173">
    <property type="component" value="Chromosome"/>
</dbReference>
<dbReference type="NCBIfam" id="NF005491">
    <property type="entry name" value="PRK07105.1"/>
    <property type="match status" value="1"/>
</dbReference>
<dbReference type="AlphaFoldDB" id="A0A0H3A975"/>
<feature type="domain" description="Pyridoxamine kinase/Phosphomethylpyrimidine kinase" evidence="6">
    <location>
        <begin position="41"/>
        <end position="271"/>
    </location>
</feature>
<dbReference type="GO" id="GO:0005829">
    <property type="term" value="C:cytosol"/>
    <property type="evidence" value="ECO:0007669"/>
    <property type="project" value="TreeGrafter"/>
</dbReference>
<evidence type="ECO:0000313" key="7">
    <source>
        <dbReference type="EMBL" id="ABM29217.1"/>
    </source>
</evidence>
<sequence>MYPPDVNKEDPVRSPVPRVAAIHDLSGFGRTSLTVAIPVLSAMGIQVCPMPTAMLSTHTSGFKGFSFIDLTAEMRRFFDHWKSLNIRFDAIYSGFLGSPDQVAIVAQCIDMFRTPDGFAVVDPVLGDNGELEPTMDMEMVHRMRWLVSKADIITPNFTEAALLLDEPYREHIDQPTLKDWLRRLTAMGPHVAVVTSVPVEGSRTTTSVVAYNRPHDRFWKVDCQYIPAHYPGTGDTFASVLTGSILQGDSLPIAIERAVQFVTMGIRATFGHNSPSREGILLERVLDTLRAPVTMSSYELLEE</sequence>
<evidence type="ECO:0000313" key="8">
    <source>
        <dbReference type="Proteomes" id="UP000009173"/>
    </source>
</evidence>
<dbReference type="GO" id="GO:0008478">
    <property type="term" value="F:pyridoxal kinase activity"/>
    <property type="evidence" value="ECO:0007669"/>
    <property type="project" value="UniProtKB-EC"/>
</dbReference>
<dbReference type="InterPro" id="IPR029056">
    <property type="entry name" value="Ribokinase-like"/>
</dbReference>
<accession>A0A0H3A975</accession>
<proteinExistence type="predicted"/>
<evidence type="ECO:0000256" key="5">
    <source>
        <dbReference type="ARBA" id="ARBA00022840"/>
    </source>
</evidence>
<dbReference type="EC" id="2.7.1.35" evidence="1"/>
<keyword evidence="3" id="KW-0547">Nucleotide-binding</keyword>
<dbReference type="CDD" id="cd01173">
    <property type="entry name" value="pyridoxal_pyridoxamine_kinase"/>
    <property type="match status" value="1"/>
</dbReference>
<organism evidence="7 8">
    <name type="scientific">Nitratidesulfovibrio vulgaris (strain DP4)</name>
    <name type="common">Desulfovibrio vulgaris</name>
    <dbReference type="NCBI Taxonomy" id="391774"/>
    <lineage>
        <taxon>Bacteria</taxon>
        <taxon>Pseudomonadati</taxon>
        <taxon>Thermodesulfobacteriota</taxon>
        <taxon>Desulfovibrionia</taxon>
        <taxon>Desulfovibrionales</taxon>
        <taxon>Desulfovibrionaceae</taxon>
        <taxon>Nitratidesulfovibrio</taxon>
    </lineage>
</organism>
<keyword evidence="5" id="KW-0067">ATP-binding</keyword>
<dbReference type="KEGG" id="dvl:Dvul_2201"/>
<evidence type="ECO:0000256" key="1">
    <source>
        <dbReference type="ARBA" id="ARBA00012104"/>
    </source>
</evidence>
<dbReference type="PANTHER" id="PTHR10534">
    <property type="entry name" value="PYRIDOXAL KINASE"/>
    <property type="match status" value="1"/>
</dbReference>
<dbReference type="Pfam" id="PF08543">
    <property type="entry name" value="Phos_pyr_kin"/>
    <property type="match status" value="1"/>
</dbReference>
<dbReference type="SUPFAM" id="SSF53613">
    <property type="entry name" value="Ribokinase-like"/>
    <property type="match status" value="1"/>
</dbReference>
<dbReference type="InterPro" id="IPR004625">
    <property type="entry name" value="PyrdxlKinase"/>
</dbReference>
<dbReference type="InterPro" id="IPR013749">
    <property type="entry name" value="PM/HMP-P_kinase-1"/>
</dbReference>
<evidence type="ECO:0000256" key="4">
    <source>
        <dbReference type="ARBA" id="ARBA00022777"/>
    </source>
</evidence>
<gene>
    <name evidence="7" type="ordered locus">Dvul_2201</name>
</gene>
<protein>
    <recommendedName>
        <fullName evidence="1">pyridoxal kinase</fullName>
        <ecNumber evidence="1">2.7.1.35</ecNumber>
    </recommendedName>
</protein>
<keyword evidence="2" id="KW-0808">Transferase</keyword>
<reference evidence="8" key="1">
    <citation type="journal article" date="2009" name="Environ. Microbiol.">
        <title>Contribution of mobile genetic elements to Desulfovibrio vulgaris genome plasticity.</title>
        <authorList>
            <person name="Walker C.B."/>
            <person name="Stolyar S."/>
            <person name="Chivian D."/>
            <person name="Pinel N."/>
            <person name="Gabster J.A."/>
            <person name="Dehal P.S."/>
            <person name="He Z."/>
            <person name="Yang Z.K."/>
            <person name="Yen H.C."/>
            <person name="Zhou J."/>
            <person name="Wall J.D."/>
            <person name="Hazen T.C."/>
            <person name="Arkin A.P."/>
            <person name="Stahl D.A."/>
        </authorList>
    </citation>
    <scope>NUCLEOTIDE SEQUENCE [LARGE SCALE GENOMIC DNA]</scope>
    <source>
        <strain evidence="8">DP4</strain>
    </source>
</reference>
<keyword evidence="4 7" id="KW-0418">Kinase</keyword>
<dbReference type="HOGENOM" id="CLU_046496_2_0_7"/>
<evidence type="ECO:0000256" key="3">
    <source>
        <dbReference type="ARBA" id="ARBA00022741"/>
    </source>
</evidence>
<dbReference type="GO" id="GO:0005524">
    <property type="term" value="F:ATP binding"/>
    <property type="evidence" value="ECO:0007669"/>
    <property type="project" value="UniProtKB-KW"/>
</dbReference>
<dbReference type="GO" id="GO:0009443">
    <property type="term" value="P:pyridoxal 5'-phosphate salvage"/>
    <property type="evidence" value="ECO:0007669"/>
    <property type="project" value="InterPro"/>
</dbReference>
<evidence type="ECO:0000259" key="6">
    <source>
        <dbReference type="Pfam" id="PF08543"/>
    </source>
</evidence>
<dbReference type="Gene3D" id="3.40.1190.20">
    <property type="match status" value="1"/>
</dbReference>
<dbReference type="PANTHER" id="PTHR10534:SF2">
    <property type="entry name" value="PYRIDOXAL KINASE"/>
    <property type="match status" value="1"/>
</dbReference>
<name>A0A0H3A975_NITV4</name>
<evidence type="ECO:0000256" key="2">
    <source>
        <dbReference type="ARBA" id="ARBA00022679"/>
    </source>
</evidence>
<dbReference type="EMBL" id="CP000527">
    <property type="protein sequence ID" value="ABM29217.1"/>
    <property type="molecule type" value="Genomic_DNA"/>
</dbReference>